<organism evidence="1 2">
    <name type="scientific">Manihot esculenta</name>
    <name type="common">Cassava</name>
    <name type="synonym">Jatropha manihot</name>
    <dbReference type="NCBI Taxonomy" id="3983"/>
    <lineage>
        <taxon>Eukaryota</taxon>
        <taxon>Viridiplantae</taxon>
        <taxon>Streptophyta</taxon>
        <taxon>Embryophyta</taxon>
        <taxon>Tracheophyta</taxon>
        <taxon>Spermatophyta</taxon>
        <taxon>Magnoliopsida</taxon>
        <taxon>eudicotyledons</taxon>
        <taxon>Gunneridae</taxon>
        <taxon>Pentapetalae</taxon>
        <taxon>rosids</taxon>
        <taxon>fabids</taxon>
        <taxon>Malpighiales</taxon>
        <taxon>Euphorbiaceae</taxon>
        <taxon>Crotonoideae</taxon>
        <taxon>Manihoteae</taxon>
        <taxon>Manihot</taxon>
    </lineage>
</organism>
<evidence type="ECO:0000313" key="2">
    <source>
        <dbReference type="Proteomes" id="UP000091857"/>
    </source>
</evidence>
<gene>
    <name evidence="1" type="ORF">MANES_01G020300v8</name>
</gene>
<dbReference type="Proteomes" id="UP000091857">
    <property type="component" value="Chromosome 1"/>
</dbReference>
<evidence type="ECO:0000313" key="1">
    <source>
        <dbReference type="EMBL" id="OAY59416.2"/>
    </source>
</evidence>
<proteinExistence type="predicted"/>
<accession>A0ACC8E4N1</accession>
<reference evidence="2" key="1">
    <citation type="journal article" date="2016" name="Nat. Biotechnol.">
        <title>Sequencing wild and cultivated cassava and related species reveals extensive interspecific hybridization and genetic diversity.</title>
        <authorList>
            <person name="Bredeson J.V."/>
            <person name="Lyons J.B."/>
            <person name="Prochnik S.E."/>
            <person name="Wu G.A."/>
            <person name="Ha C.M."/>
            <person name="Edsinger-Gonzales E."/>
            <person name="Grimwood J."/>
            <person name="Schmutz J."/>
            <person name="Rabbi I.Y."/>
            <person name="Egesi C."/>
            <person name="Nauluvula P."/>
            <person name="Lebot V."/>
            <person name="Ndunguru J."/>
            <person name="Mkamilo G."/>
            <person name="Bart R.S."/>
            <person name="Setter T.L."/>
            <person name="Gleadow R.M."/>
            <person name="Kulakow P."/>
            <person name="Ferguson M.E."/>
            <person name="Rounsley S."/>
            <person name="Rokhsar D.S."/>
        </authorList>
    </citation>
    <scope>NUCLEOTIDE SEQUENCE [LARGE SCALE GENOMIC DNA]</scope>
    <source>
        <strain evidence="2">cv. AM560-2</strain>
    </source>
</reference>
<keyword evidence="2" id="KW-1185">Reference proteome</keyword>
<protein>
    <submittedName>
        <fullName evidence="1">Uncharacterized protein</fullName>
    </submittedName>
</protein>
<comment type="caution">
    <text evidence="1">The sequence shown here is derived from an EMBL/GenBank/DDBJ whole genome shotgun (WGS) entry which is preliminary data.</text>
</comment>
<sequence length="208" mass="24411">MDDSGVILCQISALKDMLDQVNEEIEANIQVTREIESEIVKCTEYESTLASRESELTKTLYVSQFDIIGLISVRNESRKSAKLLEEELSSLRKKREEMLKRMNNKRERFAMECLEFQREIDKGENDELKKLLSEKEFFENEIRLLEQKNDSLKNSMLAFVEEVLLDLQDSNSALHVEIQNINHENEKLLKDIDDLKTMLLSNFNYRHS</sequence>
<dbReference type="EMBL" id="CM004387">
    <property type="protein sequence ID" value="OAY59416.2"/>
    <property type="molecule type" value="Genomic_DNA"/>
</dbReference>
<name>A0ACC8E4N1_MANES</name>